<dbReference type="SUPFAM" id="SSF51197">
    <property type="entry name" value="Clavaminate synthase-like"/>
    <property type="match status" value="1"/>
</dbReference>
<comment type="caution">
    <text evidence="1">The sequence shown here is derived from an EMBL/GenBank/DDBJ whole genome shotgun (WGS) entry which is preliminary data.</text>
</comment>
<dbReference type="Proteomes" id="UP000799777">
    <property type="component" value="Unassembled WGS sequence"/>
</dbReference>
<feature type="non-terminal residue" evidence="1">
    <location>
        <position position="210"/>
    </location>
</feature>
<evidence type="ECO:0008006" key="3">
    <source>
        <dbReference type="Google" id="ProtNLM"/>
    </source>
</evidence>
<gene>
    <name evidence="1" type="ORF">EK21DRAFT_19204</name>
</gene>
<organism evidence="1 2">
    <name type="scientific">Setomelanomma holmii</name>
    <dbReference type="NCBI Taxonomy" id="210430"/>
    <lineage>
        <taxon>Eukaryota</taxon>
        <taxon>Fungi</taxon>
        <taxon>Dikarya</taxon>
        <taxon>Ascomycota</taxon>
        <taxon>Pezizomycotina</taxon>
        <taxon>Dothideomycetes</taxon>
        <taxon>Pleosporomycetidae</taxon>
        <taxon>Pleosporales</taxon>
        <taxon>Pleosporineae</taxon>
        <taxon>Phaeosphaeriaceae</taxon>
        <taxon>Setomelanomma</taxon>
    </lineage>
</organism>
<reference evidence="1" key="1">
    <citation type="journal article" date="2020" name="Stud. Mycol.">
        <title>101 Dothideomycetes genomes: a test case for predicting lifestyles and emergence of pathogens.</title>
        <authorList>
            <person name="Haridas S."/>
            <person name="Albert R."/>
            <person name="Binder M."/>
            <person name="Bloem J."/>
            <person name="Labutti K."/>
            <person name="Salamov A."/>
            <person name="Andreopoulos B."/>
            <person name="Baker S."/>
            <person name="Barry K."/>
            <person name="Bills G."/>
            <person name="Bluhm B."/>
            <person name="Cannon C."/>
            <person name="Castanera R."/>
            <person name="Culley D."/>
            <person name="Daum C."/>
            <person name="Ezra D."/>
            <person name="Gonzalez J."/>
            <person name="Henrissat B."/>
            <person name="Kuo A."/>
            <person name="Liang C."/>
            <person name="Lipzen A."/>
            <person name="Lutzoni F."/>
            <person name="Magnuson J."/>
            <person name="Mondo S."/>
            <person name="Nolan M."/>
            <person name="Ohm R."/>
            <person name="Pangilinan J."/>
            <person name="Park H.-J."/>
            <person name="Ramirez L."/>
            <person name="Alfaro M."/>
            <person name="Sun H."/>
            <person name="Tritt A."/>
            <person name="Yoshinaga Y."/>
            <person name="Zwiers L.-H."/>
            <person name="Turgeon B."/>
            <person name="Goodwin S."/>
            <person name="Spatafora J."/>
            <person name="Crous P."/>
            <person name="Grigoriev I."/>
        </authorList>
    </citation>
    <scope>NUCLEOTIDE SEQUENCE</scope>
    <source>
        <strain evidence="1">CBS 110217</strain>
    </source>
</reference>
<dbReference type="OrthoDB" id="4161428at2759"/>
<sequence length="210" mass="23534">DVEACLRFGLLAQRGSLTLNHCDILNGTWATCLSGSKLWFVYQGNWDSDIQKRFAREGTGWMPHAAMKMIFLEPGDTLIMCPGRAIIHSVATLDHCIMAGGMIWSEHDMCALMDNICWIMTSENGTNEQIPRQFPELLDTLMEMANDDDLWGDGRESFTIQDKSSIQRLIDTLRPILSCEQQCRGSCKRGCPCATATPIRHAGCTTWCHS</sequence>
<dbReference type="EMBL" id="ML978476">
    <property type="protein sequence ID" value="KAF2022682.1"/>
    <property type="molecule type" value="Genomic_DNA"/>
</dbReference>
<feature type="non-terminal residue" evidence="1">
    <location>
        <position position="1"/>
    </location>
</feature>
<accession>A0A9P4LFK3</accession>
<evidence type="ECO:0000313" key="1">
    <source>
        <dbReference type="EMBL" id="KAF2022682.1"/>
    </source>
</evidence>
<protein>
    <recommendedName>
        <fullName evidence="3">JmjC domain-containing protein</fullName>
    </recommendedName>
</protein>
<keyword evidence="2" id="KW-1185">Reference proteome</keyword>
<dbReference type="AlphaFoldDB" id="A0A9P4LFK3"/>
<name>A0A9P4LFK3_9PLEO</name>
<proteinExistence type="predicted"/>
<evidence type="ECO:0000313" key="2">
    <source>
        <dbReference type="Proteomes" id="UP000799777"/>
    </source>
</evidence>